<dbReference type="GO" id="GO:0005739">
    <property type="term" value="C:mitochondrion"/>
    <property type="evidence" value="ECO:0007669"/>
    <property type="project" value="InterPro"/>
</dbReference>
<dbReference type="STRING" id="45607.A0A2T0FD58"/>
<sequence length="310" mass="35102">MLCVRSIRPFVVRNIRVLRYSSIENPASEKPSTEVETDEFHAQSTEHRDKLIFDSILDSVLMRAENQSAKRKPHSVTSTVQALFDNPQEDPLDRAYGSILDKRTRDLETFAHDTPSDAILKNVQPVLEHISSLKTNKDVVYYHQSAVIRSFETVTPVQGQVVVDKTNAAYITKHIMAVLIDEFKDPVGALHIFNSIKAKSNDYFIAACSADVYNRIIALRWQYYRDIQSVVSLMNEMFINAVQGNNETVDLLGVITRQAIESSQNIPLAESLPLWSTKDDKLVKTLNSYRVKLMSSLAGRRDFALANLQN</sequence>
<reference evidence="2 3" key="1">
    <citation type="submission" date="2017-04" db="EMBL/GenBank/DDBJ databases">
        <title>Genome sequencing of [Candida] sorbophila.</title>
        <authorList>
            <person name="Ahn J.O."/>
        </authorList>
    </citation>
    <scope>NUCLEOTIDE SEQUENCE [LARGE SCALE GENOMIC DNA]</scope>
    <source>
        <strain evidence="2 3">DS02</strain>
    </source>
</reference>
<dbReference type="EMBL" id="NDIQ01000001">
    <property type="protein sequence ID" value="PRT52936.1"/>
    <property type="molecule type" value="Genomic_DNA"/>
</dbReference>
<evidence type="ECO:0000313" key="3">
    <source>
        <dbReference type="Proteomes" id="UP000238350"/>
    </source>
</evidence>
<dbReference type="GeneID" id="36514305"/>
<dbReference type="Pfam" id="PF19189">
    <property type="entry name" value="Mtf2"/>
    <property type="match status" value="1"/>
</dbReference>
<dbReference type="Proteomes" id="UP000238350">
    <property type="component" value="Unassembled WGS sequence"/>
</dbReference>
<accession>A0A2T0FD58</accession>
<dbReference type="PANTHER" id="PTHR39468">
    <property type="entry name" value="CHROMOSOME 7, WHOLE GENOME SHOTGUN SEQUENCE"/>
    <property type="match status" value="1"/>
</dbReference>
<feature type="domain" description="Mtf2-like C-terminal" evidence="1">
    <location>
        <begin position="117"/>
        <end position="295"/>
    </location>
</feature>
<dbReference type="PANTHER" id="PTHR39468:SF1">
    <property type="entry name" value="MTF2-LIKE C-TERMINAL DOMAIN-CONTAINING PROTEIN"/>
    <property type="match status" value="1"/>
</dbReference>
<organism evidence="2 3">
    <name type="scientific">Wickerhamiella sorbophila</name>
    <dbReference type="NCBI Taxonomy" id="45607"/>
    <lineage>
        <taxon>Eukaryota</taxon>
        <taxon>Fungi</taxon>
        <taxon>Dikarya</taxon>
        <taxon>Ascomycota</taxon>
        <taxon>Saccharomycotina</taxon>
        <taxon>Dipodascomycetes</taxon>
        <taxon>Dipodascales</taxon>
        <taxon>Trichomonascaceae</taxon>
        <taxon>Wickerhamiella</taxon>
    </lineage>
</organism>
<gene>
    <name evidence="2" type="ORF">B9G98_00556</name>
</gene>
<dbReference type="AlphaFoldDB" id="A0A2T0FD58"/>
<name>A0A2T0FD58_9ASCO</name>
<keyword evidence="3" id="KW-1185">Reference proteome</keyword>
<dbReference type="InterPro" id="IPR040009">
    <property type="entry name" value="Mtf2/C5D6.12-like"/>
</dbReference>
<dbReference type="InterPro" id="IPR043837">
    <property type="entry name" value="Mtf2-like_C"/>
</dbReference>
<dbReference type="OrthoDB" id="4096061at2759"/>
<evidence type="ECO:0000259" key="1">
    <source>
        <dbReference type="Pfam" id="PF19189"/>
    </source>
</evidence>
<dbReference type="RefSeq" id="XP_024662882.1">
    <property type="nucleotide sequence ID" value="XM_024807114.1"/>
</dbReference>
<protein>
    <submittedName>
        <fullName evidence="2">Uncharacterized protein C5D6.12</fullName>
    </submittedName>
</protein>
<proteinExistence type="predicted"/>
<evidence type="ECO:0000313" key="2">
    <source>
        <dbReference type="EMBL" id="PRT52936.1"/>
    </source>
</evidence>
<comment type="caution">
    <text evidence="2">The sequence shown here is derived from an EMBL/GenBank/DDBJ whole genome shotgun (WGS) entry which is preliminary data.</text>
</comment>